<dbReference type="Proteomes" id="UP000076852">
    <property type="component" value="Chromosome 2"/>
</dbReference>
<dbReference type="STRING" id="1804984.AYM40_34510"/>
<accession>A0A160FVN1</accession>
<evidence type="ECO:0000313" key="1">
    <source>
        <dbReference type="EMBL" id="ANB77214.1"/>
    </source>
</evidence>
<evidence type="ECO:0000313" key="2">
    <source>
        <dbReference type="Proteomes" id="UP000076852"/>
    </source>
</evidence>
<dbReference type="KEGG" id="buz:AYM40_34510"/>
<dbReference type="AlphaFoldDB" id="A0A160FVN1"/>
<sequence length="162" mass="18688">MRTVEYRFSTIWRIDAPVQKVWAAIQDSARWPEWWNSVERVDQLEAGSDQGVGVVQRYTWKGWLPYRLVFDMRVTRVDPLVALEGEASGDVEGAGRWSFSTDGRNLTVVRYDWCVRTNRAWMNALAPLLRPVFQWNHDAVMREGGAALARRLDARLLGIEHG</sequence>
<dbReference type="InterPro" id="IPR023393">
    <property type="entry name" value="START-like_dom_sf"/>
</dbReference>
<keyword evidence="2" id="KW-1185">Reference proteome</keyword>
<dbReference type="Pfam" id="PF10604">
    <property type="entry name" value="Polyketide_cyc2"/>
    <property type="match status" value="1"/>
</dbReference>
<protein>
    <submittedName>
        <fullName evidence="1">Polyketide cyclase</fullName>
    </submittedName>
</protein>
<organism evidence="1 2">
    <name type="scientific">Paraburkholderia phytofirmans OLGA172</name>
    <dbReference type="NCBI Taxonomy" id="1417228"/>
    <lineage>
        <taxon>Bacteria</taxon>
        <taxon>Pseudomonadati</taxon>
        <taxon>Pseudomonadota</taxon>
        <taxon>Betaproteobacteria</taxon>
        <taxon>Burkholderiales</taxon>
        <taxon>Burkholderiaceae</taxon>
        <taxon>Paraburkholderia</taxon>
    </lineage>
</organism>
<dbReference type="InterPro" id="IPR019587">
    <property type="entry name" value="Polyketide_cyclase/dehydratase"/>
</dbReference>
<name>A0A160FVN1_9BURK</name>
<gene>
    <name evidence="1" type="ORF">AYM40_34510</name>
</gene>
<proteinExistence type="predicted"/>
<dbReference type="OrthoDB" id="5402478at2"/>
<reference evidence="1 2" key="1">
    <citation type="journal article" date="2016" name="Gene">
        <title>PacBio SMRT assembly of a complex multi-replicon genome reveals chlorocatechol degradative operon in a region of genome plasticity.</title>
        <authorList>
            <person name="Ricker N."/>
            <person name="Shen S.Y."/>
            <person name="Goordial J."/>
            <person name="Jin S."/>
            <person name="Fulthorpe R.R."/>
        </authorList>
    </citation>
    <scope>NUCLEOTIDE SEQUENCE [LARGE SCALE GENOMIC DNA]</scope>
    <source>
        <strain evidence="1 2">OLGA172</strain>
    </source>
</reference>
<dbReference type="SUPFAM" id="SSF55961">
    <property type="entry name" value="Bet v1-like"/>
    <property type="match status" value="1"/>
</dbReference>
<dbReference type="RefSeq" id="WP_063500411.1">
    <property type="nucleotide sequence ID" value="NZ_CP014579.1"/>
</dbReference>
<dbReference type="CDD" id="cd07824">
    <property type="entry name" value="SRPBCC_6"/>
    <property type="match status" value="1"/>
</dbReference>
<dbReference type="Gene3D" id="3.30.530.20">
    <property type="match status" value="1"/>
</dbReference>
<dbReference type="EMBL" id="CP014579">
    <property type="protein sequence ID" value="ANB77214.1"/>
    <property type="molecule type" value="Genomic_DNA"/>
</dbReference>